<evidence type="ECO:0000313" key="16">
    <source>
        <dbReference type="EMBL" id="CAL7948926.1"/>
    </source>
</evidence>
<dbReference type="Pfam" id="PF00149">
    <property type="entry name" value="Metallophos"/>
    <property type="match status" value="1"/>
</dbReference>
<evidence type="ECO:0000256" key="6">
    <source>
        <dbReference type="ARBA" id="ARBA00022729"/>
    </source>
</evidence>
<reference evidence="16 17" key="1">
    <citation type="submission" date="2024-08" db="EMBL/GenBank/DDBJ databases">
        <authorList>
            <person name="Will J Nash"/>
            <person name="Angela Man"/>
            <person name="Seanna McTaggart"/>
            <person name="Kendall Baker"/>
            <person name="Tom Barker"/>
            <person name="Leah Catchpole"/>
            <person name="Alex Durrant"/>
            <person name="Karim Gharbi"/>
            <person name="Naomi Irish"/>
            <person name="Gemy Kaithakottil"/>
            <person name="Debby Ku"/>
            <person name="Aaliyah Providence"/>
            <person name="Felix Shaw"/>
            <person name="David Swarbreck"/>
            <person name="Chris Watkins"/>
            <person name="Ann M. McCartney"/>
            <person name="Giulio Formenti"/>
            <person name="Alice Mouton"/>
            <person name="Noel Vella"/>
            <person name="Bjorn M von Reumont"/>
            <person name="Adriana Vella"/>
            <person name="Wilfried Haerty"/>
        </authorList>
    </citation>
    <scope>NUCLEOTIDE SEQUENCE [LARGE SCALE GENOMIC DNA]</scope>
</reference>
<sequence>MTKMWFKELIFGALLLSVNGLAKDVKDTDVSLLSNEIELWTRSDYETELFLEMIESLKIPTELQNSDWKSFKAEKSAAICTICRGTLQAYIKLRRNGASEENIKSKIIKLCVLLNIQTERVCRGVIELNLPIILYIVDSRPNLDAATICGVVLESKFCPLNNSDFEWSIDINNSNPIIIENETQELMKVLQLSDLHYDPLYEPNGNSNCGEPVCCRVGQNKTGVTSLAGYWGDYKSCDTPWHAIVDAFKHIKDTHQDIDFIYFTGDVIDHGVWETSREGNIQSLVKIYDKIHDTFTNTTIYPILGNHEPNPLNQFAPKTITQDYLTTNWLYNLVADLWIRYGWLPESTRSTILEGGYYTVTPRKGFRIIALNSNVCYCYNWWLWYHPKDPDNQLQWLLNVLLEAEKNNEFVHILSHIPANSNSCLNTWKREYLRIIDRFSHLIKAEFNGHTHNDELAIFYNFADEGKNVAWNGGSITSYTRLNPNYKIYTVNCSNYAVTDYQNWMYDLSSANKDIHTRPTWYESYSFKAEYGLSDLSVKSLSNWLSVAVENGTLLDKYYKNFYKEAKPSLEAACDLNCKKEYLYRIVVKSKTKLCDNSLKV</sequence>
<evidence type="ECO:0000256" key="13">
    <source>
        <dbReference type="PIRNR" id="PIRNR000948"/>
    </source>
</evidence>
<keyword evidence="9" id="KW-1015">Disulfide bond</keyword>
<keyword evidence="4" id="KW-0964">Secreted</keyword>
<dbReference type="InterPro" id="IPR045473">
    <property type="entry name" value="ASM_C"/>
</dbReference>
<dbReference type="InterPro" id="IPR029052">
    <property type="entry name" value="Metallo-depent_PP-like"/>
</dbReference>
<feature type="chain" id="PRO_5046924960" description="Sphingomyelin phosphodiesterase" evidence="14">
    <location>
        <begin position="21"/>
        <end position="601"/>
    </location>
</feature>
<evidence type="ECO:0000256" key="14">
    <source>
        <dbReference type="SAM" id="SignalP"/>
    </source>
</evidence>
<dbReference type="SMART" id="SM00741">
    <property type="entry name" value="SapB"/>
    <property type="match status" value="1"/>
</dbReference>
<evidence type="ECO:0000256" key="11">
    <source>
        <dbReference type="ARBA" id="ARBA00023295"/>
    </source>
</evidence>
<dbReference type="Proteomes" id="UP001642520">
    <property type="component" value="Unassembled WGS sequence"/>
</dbReference>
<comment type="caution">
    <text evidence="16">The sequence shown here is derived from an EMBL/GenBank/DDBJ whole genome shotgun (WGS) entry which is preliminary data.</text>
</comment>
<dbReference type="InterPro" id="IPR041805">
    <property type="entry name" value="ASMase/PPN1_MPP"/>
</dbReference>
<organism evidence="16 17">
    <name type="scientific">Xylocopa violacea</name>
    <name type="common">Violet carpenter bee</name>
    <name type="synonym">Apis violacea</name>
    <dbReference type="NCBI Taxonomy" id="135666"/>
    <lineage>
        <taxon>Eukaryota</taxon>
        <taxon>Metazoa</taxon>
        <taxon>Ecdysozoa</taxon>
        <taxon>Arthropoda</taxon>
        <taxon>Hexapoda</taxon>
        <taxon>Insecta</taxon>
        <taxon>Pterygota</taxon>
        <taxon>Neoptera</taxon>
        <taxon>Endopterygota</taxon>
        <taxon>Hymenoptera</taxon>
        <taxon>Apocrita</taxon>
        <taxon>Aculeata</taxon>
        <taxon>Apoidea</taxon>
        <taxon>Anthophila</taxon>
        <taxon>Apidae</taxon>
        <taxon>Xylocopa</taxon>
        <taxon>Xylocopa</taxon>
    </lineage>
</organism>
<evidence type="ECO:0000256" key="3">
    <source>
        <dbReference type="ARBA" id="ARBA00008234"/>
    </source>
</evidence>
<dbReference type="InterPro" id="IPR011001">
    <property type="entry name" value="Saposin-like"/>
</dbReference>
<feature type="domain" description="Saposin B-type" evidence="15">
    <location>
        <begin position="76"/>
        <end position="162"/>
    </location>
</feature>
<dbReference type="Pfam" id="PF19272">
    <property type="entry name" value="ASMase_C"/>
    <property type="match status" value="1"/>
</dbReference>
<proteinExistence type="inferred from homology"/>
<dbReference type="InterPro" id="IPR008139">
    <property type="entry name" value="SaposinB_dom"/>
</dbReference>
<feature type="signal peptide" evidence="14">
    <location>
        <begin position="1"/>
        <end position="20"/>
    </location>
</feature>
<keyword evidence="10" id="KW-0325">Glycoprotein</keyword>
<gene>
    <name evidence="16" type="ORF">XYLVIOL_LOCUS9149</name>
</gene>
<accession>A0ABP1P6M4</accession>
<evidence type="ECO:0000259" key="15">
    <source>
        <dbReference type="PROSITE" id="PS50015"/>
    </source>
</evidence>
<dbReference type="Gene3D" id="3.60.21.10">
    <property type="match status" value="2"/>
</dbReference>
<keyword evidence="7 13" id="KW-0378">Hydrolase</keyword>
<keyword evidence="17" id="KW-1185">Reference proteome</keyword>
<comment type="cofactor">
    <cofactor evidence="1">
        <name>Zn(2+)</name>
        <dbReference type="ChEBI" id="CHEBI:29105"/>
    </cofactor>
</comment>
<dbReference type="CDD" id="cd00842">
    <property type="entry name" value="MPP_ASMase"/>
    <property type="match status" value="1"/>
</dbReference>
<comment type="similarity">
    <text evidence="3 13">Belongs to the acid sphingomyelinase family.</text>
</comment>
<dbReference type="PROSITE" id="PS50015">
    <property type="entry name" value="SAP_B"/>
    <property type="match status" value="1"/>
</dbReference>
<evidence type="ECO:0000256" key="5">
    <source>
        <dbReference type="ARBA" id="ARBA00022723"/>
    </source>
</evidence>
<keyword evidence="5" id="KW-0479">Metal-binding</keyword>
<evidence type="ECO:0000313" key="17">
    <source>
        <dbReference type="Proteomes" id="UP001642520"/>
    </source>
</evidence>
<evidence type="ECO:0000256" key="1">
    <source>
        <dbReference type="ARBA" id="ARBA00001947"/>
    </source>
</evidence>
<dbReference type="EC" id="3.1.4.12" evidence="13"/>
<evidence type="ECO:0000256" key="9">
    <source>
        <dbReference type="ARBA" id="ARBA00023157"/>
    </source>
</evidence>
<evidence type="ECO:0000256" key="8">
    <source>
        <dbReference type="ARBA" id="ARBA00022833"/>
    </source>
</evidence>
<comment type="subcellular location">
    <subcellularLocation>
        <location evidence="2">Secreted</location>
    </subcellularLocation>
</comment>
<keyword evidence="8" id="KW-0862">Zinc</keyword>
<keyword evidence="6 14" id="KW-0732">Signal</keyword>
<evidence type="ECO:0000256" key="7">
    <source>
        <dbReference type="ARBA" id="ARBA00022801"/>
    </source>
</evidence>
<evidence type="ECO:0000256" key="12">
    <source>
        <dbReference type="ARBA" id="ARBA00047268"/>
    </source>
</evidence>
<name>A0ABP1P6M4_XYLVO</name>
<dbReference type="PANTHER" id="PTHR10340:SF29">
    <property type="entry name" value="SPHINGOMYELIN PHOSPHODIESTERASE"/>
    <property type="match status" value="1"/>
</dbReference>
<comment type="function">
    <text evidence="13">Converts sphingomyelin to ceramide.</text>
</comment>
<keyword evidence="11 13" id="KW-0326">Glycosidase</keyword>
<evidence type="ECO:0000256" key="10">
    <source>
        <dbReference type="ARBA" id="ARBA00023180"/>
    </source>
</evidence>
<dbReference type="SUPFAM" id="SSF56300">
    <property type="entry name" value="Metallo-dependent phosphatases"/>
    <property type="match status" value="1"/>
</dbReference>
<dbReference type="PANTHER" id="PTHR10340">
    <property type="entry name" value="SPHINGOMYELIN PHOSPHODIESTERASE"/>
    <property type="match status" value="1"/>
</dbReference>
<comment type="catalytic activity">
    <reaction evidence="12">
        <text>a sphingomyelin + H2O = phosphocholine + an N-acylsphing-4-enine + H(+)</text>
        <dbReference type="Rhea" id="RHEA:19253"/>
        <dbReference type="ChEBI" id="CHEBI:15377"/>
        <dbReference type="ChEBI" id="CHEBI:15378"/>
        <dbReference type="ChEBI" id="CHEBI:17636"/>
        <dbReference type="ChEBI" id="CHEBI:52639"/>
        <dbReference type="ChEBI" id="CHEBI:295975"/>
        <dbReference type="EC" id="3.1.4.12"/>
    </reaction>
    <physiologicalReaction direction="left-to-right" evidence="12">
        <dbReference type="Rhea" id="RHEA:19254"/>
    </physiologicalReaction>
</comment>
<protein>
    <recommendedName>
        <fullName evidence="13">Sphingomyelin phosphodiesterase</fullName>
        <ecNumber evidence="13">3.1.4.12</ecNumber>
    </recommendedName>
</protein>
<dbReference type="InterPro" id="IPR004843">
    <property type="entry name" value="Calcineurin-like_PHP"/>
</dbReference>
<dbReference type="SUPFAM" id="SSF47862">
    <property type="entry name" value="Saposin"/>
    <property type="match status" value="1"/>
</dbReference>
<evidence type="ECO:0000256" key="4">
    <source>
        <dbReference type="ARBA" id="ARBA00022525"/>
    </source>
</evidence>
<evidence type="ECO:0000256" key="2">
    <source>
        <dbReference type="ARBA" id="ARBA00004613"/>
    </source>
</evidence>
<dbReference type="PIRSF" id="PIRSF000948">
    <property type="entry name" value="Sphingomy_PDE"/>
    <property type="match status" value="1"/>
</dbReference>
<dbReference type="InterPro" id="IPR011160">
    <property type="entry name" value="Sphingomy_PDE"/>
</dbReference>
<dbReference type="EMBL" id="CAXAJV020001299">
    <property type="protein sequence ID" value="CAL7948926.1"/>
    <property type="molecule type" value="Genomic_DNA"/>
</dbReference>